<accession>A0A0D8FQW8</accession>
<dbReference type="STRING" id="1121877.FEAC_29160"/>
<name>A0A0D8FQW8_9ACTN</name>
<dbReference type="Proteomes" id="UP000032336">
    <property type="component" value="Unassembled WGS sequence"/>
</dbReference>
<protein>
    <submittedName>
        <fullName evidence="2">Uncharacterized protein</fullName>
    </submittedName>
</protein>
<evidence type="ECO:0000313" key="3">
    <source>
        <dbReference type="Proteomes" id="UP000032336"/>
    </source>
</evidence>
<sequence>MTMAKQISKVTRAAKDSQGTKKRTGRRPTYVLTLSDEDKEFLASVIAKRSARSRSSCASEDSPVGQ</sequence>
<gene>
    <name evidence="2" type="ORF">FEAC_29160</name>
</gene>
<comment type="caution">
    <text evidence="2">The sequence shown here is derived from an EMBL/GenBank/DDBJ whole genome shotgun (WGS) entry which is preliminary data.</text>
</comment>
<reference evidence="2 3" key="1">
    <citation type="submission" date="2015-01" db="EMBL/GenBank/DDBJ databases">
        <title>Draft genome of the acidophilic iron oxidizer Ferrimicrobium acidiphilum strain T23.</title>
        <authorList>
            <person name="Poehlein A."/>
            <person name="Eisen S."/>
            <person name="Schloemann M."/>
            <person name="Johnson B.D."/>
            <person name="Daniel R."/>
            <person name="Muehling M."/>
        </authorList>
    </citation>
    <scope>NUCLEOTIDE SEQUENCE [LARGE SCALE GENOMIC DNA]</scope>
    <source>
        <strain evidence="2 3">T23</strain>
    </source>
</reference>
<dbReference type="GeneID" id="78373877"/>
<organism evidence="2 3">
    <name type="scientific">Ferrimicrobium acidiphilum DSM 19497</name>
    <dbReference type="NCBI Taxonomy" id="1121877"/>
    <lineage>
        <taxon>Bacteria</taxon>
        <taxon>Bacillati</taxon>
        <taxon>Actinomycetota</taxon>
        <taxon>Acidimicrobiia</taxon>
        <taxon>Acidimicrobiales</taxon>
        <taxon>Acidimicrobiaceae</taxon>
        <taxon>Ferrimicrobium</taxon>
    </lineage>
</organism>
<keyword evidence="3" id="KW-1185">Reference proteome</keyword>
<dbReference type="EMBL" id="JXUW01000047">
    <property type="protein sequence ID" value="KJE75344.1"/>
    <property type="molecule type" value="Genomic_DNA"/>
</dbReference>
<dbReference type="RefSeq" id="WP_035391921.1">
    <property type="nucleotide sequence ID" value="NZ_JQKF01000065.1"/>
</dbReference>
<dbReference type="AlphaFoldDB" id="A0A0D8FQW8"/>
<evidence type="ECO:0000256" key="1">
    <source>
        <dbReference type="SAM" id="MobiDB-lite"/>
    </source>
</evidence>
<evidence type="ECO:0000313" key="2">
    <source>
        <dbReference type="EMBL" id="KJE75344.1"/>
    </source>
</evidence>
<feature type="region of interest" description="Disordered" evidence="1">
    <location>
        <begin position="1"/>
        <end position="31"/>
    </location>
</feature>
<proteinExistence type="predicted"/>